<dbReference type="InterPro" id="IPR045305">
    <property type="entry name" value="RRM2_I_PABPs"/>
</dbReference>
<dbReference type="Proteomes" id="UP000677054">
    <property type="component" value="Unassembled WGS sequence"/>
</dbReference>
<dbReference type="NCBIfam" id="TIGR01628">
    <property type="entry name" value="PABP-1234"/>
    <property type="match status" value="1"/>
</dbReference>
<comment type="function">
    <text evidence="9">Binds the poly(A) tail of mRNA.</text>
</comment>
<dbReference type="EMBL" id="LR901149">
    <property type="protein sequence ID" value="CAD7247917.1"/>
    <property type="molecule type" value="Genomic_DNA"/>
</dbReference>
<dbReference type="GO" id="GO:0003723">
    <property type="term" value="F:RNA binding"/>
    <property type="evidence" value="ECO:0007669"/>
    <property type="project" value="UniProtKB-UniRule"/>
</dbReference>
<evidence type="ECO:0000256" key="4">
    <source>
        <dbReference type="ARBA" id="ARBA00022737"/>
    </source>
</evidence>
<dbReference type="AlphaFoldDB" id="A0A7R9A7V2"/>
<sequence length="631" mass="70081">MASLYVGDLHPDITEAMLFEKFSTAGPVLSIRVCRDMITRRSLGYAYVNFQQPADAERALDTMNFDMVKGKPIRIMWSQRDPALRKSGVGNIFIKNLDKSIDNKAMYDTFSAFGNILSCKVATDEMGNSKGYGFVHFETEEAALNAIAKVNGMLLNGKKVYVGKFIPRKEREKLMGERAKRFTNVFVKNFGEEFDDNRLKDMFQAYGKITSCRVMTTDDGRSKGFGFVAFEDSECAEKAVEELHSKDLGNGKTLFVGRAQKKAERQMELRKKFEQMKLDRMSRYQGVNLYVKNLDDSIDDERLRKEFAPFGTITSAKVMTEDGRSKGFGFVCFSSPEEATKAVTEMNGRIVGSKPLYVALAQRKEDRKAHLASQYMQRMANIRMQQMGPVFNAGGSYFLPAMAQPQRFYSPTQLPQVRATPRWPTPAPQLRPGAQAATAFANMSTTFRHAAPRHAQPSLRSALGARPMTSQQPVGPGVAGRPMGAPGASVGANQVRPQAFKYTANMRNPPQPLQVPQQPVQPVAQQAVHIQGQEPLTATMLAAAPPQEQKQMLGERLFPLIQRMYPELAGKITGMLLEIDNSELLHMLEHHESLKAKVEEAVAVLQAHQAKQQAAVMGTAQVSATGSVKKD</sequence>
<evidence type="ECO:0000313" key="13">
    <source>
        <dbReference type="EMBL" id="CAD7247917.1"/>
    </source>
</evidence>
<evidence type="ECO:0000259" key="11">
    <source>
        <dbReference type="PROSITE" id="PS50102"/>
    </source>
</evidence>
<dbReference type="SUPFAM" id="SSF63570">
    <property type="entry name" value="PABC (PABP) domain"/>
    <property type="match status" value="1"/>
</dbReference>
<comment type="function">
    <text evidence="6">Binds and protects the poly(A) tail of mRNA with or without an AU-rich element (ARE) and prevents mRNA deadenylation. Stimulates the translation of mRNAs to which it is bound during early development.</text>
</comment>
<dbReference type="CDD" id="cd12381">
    <property type="entry name" value="RRM4_I_PABPs"/>
    <property type="match status" value="1"/>
</dbReference>
<evidence type="ECO:0000256" key="6">
    <source>
        <dbReference type="ARBA" id="ARBA00057784"/>
    </source>
</evidence>
<dbReference type="GO" id="GO:0005737">
    <property type="term" value="C:cytoplasm"/>
    <property type="evidence" value="ECO:0007669"/>
    <property type="project" value="UniProtKB-SubCell"/>
</dbReference>
<dbReference type="Gene3D" id="3.30.70.330">
    <property type="match status" value="4"/>
</dbReference>
<evidence type="ECO:0000256" key="3">
    <source>
        <dbReference type="ARBA" id="ARBA00022490"/>
    </source>
</evidence>
<evidence type="ECO:0000256" key="5">
    <source>
        <dbReference type="ARBA" id="ARBA00022884"/>
    </source>
</evidence>
<dbReference type="InterPro" id="IPR035979">
    <property type="entry name" value="RBD_domain_sf"/>
</dbReference>
<dbReference type="FunFam" id="3.30.70.330:FF:000049">
    <property type="entry name" value="Polyadenylate-binding protein"/>
    <property type="match status" value="1"/>
</dbReference>
<dbReference type="PROSITE" id="PS51309">
    <property type="entry name" value="PABC"/>
    <property type="match status" value="1"/>
</dbReference>
<name>A0A7R9A7V2_9CRUS</name>
<comment type="subunit">
    <text evidence="7">Interacts with dazl in an RNA-independent manner. The C-terminus can self-associate and also interact with the C-terminus of pabpc1, independently of RNA. RRM 1 and RRM 2 interact with both eif4g1 and paip1, and the C-terminus also interacts with paip1. Prior to oocyte maturation, found in a complex with dazl and pum2 proteins and spdy1 mRNA; pum2 dissociates from the complex during maturation. Interacts with the translation termination factor sup35/erf3.</text>
</comment>
<organism evidence="13">
    <name type="scientific">Darwinula stevensoni</name>
    <dbReference type="NCBI Taxonomy" id="69355"/>
    <lineage>
        <taxon>Eukaryota</taxon>
        <taxon>Metazoa</taxon>
        <taxon>Ecdysozoa</taxon>
        <taxon>Arthropoda</taxon>
        <taxon>Crustacea</taxon>
        <taxon>Oligostraca</taxon>
        <taxon>Ostracoda</taxon>
        <taxon>Podocopa</taxon>
        <taxon>Podocopida</taxon>
        <taxon>Darwinulocopina</taxon>
        <taxon>Darwinuloidea</taxon>
        <taxon>Darwinulidae</taxon>
        <taxon>Darwinula</taxon>
    </lineage>
</organism>
<dbReference type="InterPro" id="IPR012677">
    <property type="entry name" value="Nucleotide-bd_a/b_plait_sf"/>
</dbReference>
<dbReference type="FunFam" id="1.10.1900.10:FF:000001">
    <property type="entry name" value="Polyadenylate-binding protein"/>
    <property type="match status" value="1"/>
</dbReference>
<feature type="domain" description="RRM" evidence="11">
    <location>
        <begin position="90"/>
        <end position="167"/>
    </location>
</feature>
<dbReference type="FunFam" id="3.30.70.330:FF:000021">
    <property type="entry name" value="Polyadenylate-binding protein"/>
    <property type="match status" value="1"/>
</dbReference>
<dbReference type="InterPro" id="IPR034364">
    <property type="entry name" value="PABP_RRM1"/>
</dbReference>
<proteinExistence type="inferred from homology"/>
<dbReference type="PROSITE" id="PS50102">
    <property type="entry name" value="RRM"/>
    <property type="match status" value="4"/>
</dbReference>
<evidence type="ECO:0000313" key="14">
    <source>
        <dbReference type="Proteomes" id="UP000677054"/>
    </source>
</evidence>
<dbReference type="CDD" id="cd12379">
    <property type="entry name" value="RRM2_I_PABPs"/>
    <property type="match status" value="1"/>
</dbReference>
<keyword evidence="14" id="KW-1185">Reference proteome</keyword>
<dbReference type="InterPro" id="IPR006515">
    <property type="entry name" value="PABP_1234"/>
</dbReference>
<dbReference type="FunFam" id="3.30.70.330:FF:000003">
    <property type="entry name" value="Polyadenylate-binding protein"/>
    <property type="match status" value="1"/>
</dbReference>
<reference evidence="13" key="1">
    <citation type="submission" date="2020-11" db="EMBL/GenBank/DDBJ databases">
        <authorList>
            <person name="Tran Van P."/>
        </authorList>
    </citation>
    <scope>NUCLEOTIDE SEQUENCE</scope>
</reference>
<accession>A0A7R9A7V2</accession>
<dbReference type="GO" id="GO:0010628">
    <property type="term" value="P:positive regulation of gene expression"/>
    <property type="evidence" value="ECO:0007669"/>
    <property type="project" value="UniProtKB-ARBA"/>
</dbReference>
<dbReference type="Gene3D" id="1.10.1900.10">
    <property type="entry name" value="c-terminal domain of poly(a) binding protein"/>
    <property type="match status" value="1"/>
</dbReference>
<protein>
    <recommendedName>
        <fullName evidence="9">Polyadenylate-binding protein</fullName>
        <shortName evidence="9">PABP</shortName>
    </recommendedName>
</protein>
<dbReference type="SUPFAM" id="SSF54928">
    <property type="entry name" value="RNA-binding domain, RBD"/>
    <property type="match status" value="2"/>
</dbReference>
<feature type="domain" description="PABC" evidence="12">
    <location>
        <begin position="533"/>
        <end position="610"/>
    </location>
</feature>
<evidence type="ECO:0000256" key="10">
    <source>
        <dbReference type="SAM" id="MobiDB-lite"/>
    </source>
</evidence>
<dbReference type="CDD" id="cd12378">
    <property type="entry name" value="RRM1_I_PABPs"/>
    <property type="match status" value="1"/>
</dbReference>
<evidence type="ECO:0000256" key="2">
    <source>
        <dbReference type="ARBA" id="ARBA00008557"/>
    </source>
</evidence>
<feature type="domain" description="RRM" evidence="11">
    <location>
        <begin position="183"/>
        <end position="261"/>
    </location>
</feature>
<dbReference type="Pfam" id="PF00076">
    <property type="entry name" value="RRM_1"/>
    <property type="match status" value="4"/>
</dbReference>
<evidence type="ECO:0000256" key="7">
    <source>
        <dbReference type="ARBA" id="ARBA00066197"/>
    </source>
</evidence>
<dbReference type="FunFam" id="3.30.70.330:FF:000042">
    <property type="entry name" value="Polyadenylate-binding protein"/>
    <property type="match status" value="1"/>
</dbReference>
<feature type="domain" description="RRM" evidence="11">
    <location>
        <begin position="287"/>
        <end position="363"/>
    </location>
</feature>
<dbReference type="InterPro" id="IPR036053">
    <property type="entry name" value="PABP-dom"/>
</dbReference>
<comment type="similarity">
    <text evidence="2 9">Belongs to the polyadenylate-binding protein type-1 family.</text>
</comment>
<dbReference type="EMBL" id="CAJPEV010001632">
    <property type="protein sequence ID" value="CAG0893621.1"/>
    <property type="molecule type" value="Genomic_DNA"/>
</dbReference>
<evidence type="ECO:0000256" key="8">
    <source>
        <dbReference type="PROSITE-ProRule" id="PRU00176"/>
    </source>
</evidence>
<keyword evidence="3 9" id="KW-0963">Cytoplasm</keyword>
<dbReference type="InterPro" id="IPR002004">
    <property type="entry name" value="PABP_HYD_C"/>
</dbReference>
<dbReference type="Pfam" id="PF00658">
    <property type="entry name" value="MLLE"/>
    <property type="match status" value="1"/>
</dbReference>
<dbReference type="SMART" id="SM00360">
    <property type="entry name" value="RRM"/>
    <property type="match status" value="4"/>
</dbReference>
<evidence type="ECO:0000256" key="1">
    <source>
        <dbReference type="ARBA" id="ARBA00004496"/>
    </source>
</evidence>
<keyword evidence="5 8" id="KW-0694">RNA-binding</keyword>
<comment type="subcellular location">
    <subcellularLocation>
        <location evidence="1 9">Cytoplasm</location>
    </subcellularLocation>
</comment>
<keyword evidence="4" id="KW-0677">Repeat</keyword>
<evidence type="ECO:0000259" key="12">
    <source>
        <dbReference type="PROSITE" id="PS51309"/>
    </source>
</evidence>
<evidence type="ECO:0000256" key="9">
    <source>
        <dbReference type="RuleBase" id="RU362004"/>
    </source>
</evidence>
<feature type="domain" description="RRM" evidence="11">
    <location>
        <begin position="2"/>
        <end position="80"/>
    </location>
</feature>
<dbReference type="InterPro" id="IPR000504">
    <property type="entry name" value="RRM_dom"/>
</dbReference>
<gene>
    <name evidence="13" type="ORF">DSTB1V02_LOCUS7741</name>
</gene>
<dbReference type="CDD" id="cd12380">
    <property type="entry name" value="RRM3_I_PABPs"/>
    <property type="match status" value="1"/>
</dbReference>
<dbReference type="PANTHER" id="PTHR24012">
    <property type="entry name" value="RNA BINDING PROTEIN"/>
    <property type="match status" value="1"/>
</dbReference>
<dbReference type="OrthoDB" id="19742at2759"/>
<dbReference type="SMART" id="SM00517">
    <property type="entry name" value="PolyA"/>
    <property type="match status" value="1"/>
</dbReference>
<feature type="region of interest" description="Disordered" evidence="10">
    <location>
        <begin position="466"/>
        <end position="489"/>
    </location>
</feature>